<evidence type="ECO:0000313" key="3">
    <source>
        <dbReference type="Proteomes" id="UP001497516"/>
    </source>
</evidence>
<name>A0AAV2FD23_9ROSI</name>
<evidence type="ECO:0000313" key="2">
    <source>
        <dbReference type="EMBL" id="CAL1395882.1"/>
    </source>
</evidence>
<dbReference type="EMBL" id="OZ034819">
    <property type="protein sequence ID" value="CAL1395882.1"/>
    <property type="molecule type" value="Genomic_DNA"/>
</dbReference>
<feature type="compositionally biased region" description="Basic and acidic residues" evidence="1">
    <location>
        <begin position="30"/>
        <end position="47"/>
    </location>
</feature>
<organism evidence="2 3">
    <name type="scientific">Linum trigynum</name>
    <dbReference type="NCBI Taxonomy" id="586398"/>
    <lineage>
        <taxon>Eukaryota</taxon>
        <taxon>Viridiplantae</taxon>
        <taxon>Streptophyta</taxon>
        <taxon>Embryophyta</taxon>
        <taxon>Tracheophyta</taxon>
        <taxon>Spermatophyta</taxon>
        <taxon>Magnoliopsida</taxon>
        <taxon>eudicotyledons</taxon>
        <taxon>Gunneridae</taxon>
        <taxon>Pentapetalae</taxon>
        <taxon>rosids</taxon>
        <taxon>fabids</taxon>
        <taxon>Malpighiales</taxon>
        <taxon>Linaceae</taxon>
        <taxon>Linum</taxon>
    </lineage>
</organism>
<feature type="compositionally biased region" description="Basic and acidic residues" evidence="1">
    <location>
        <begin position="1"/>
        <end position="22"/>
    </location>
</feature>
<dbReference type="AlphaFoldDB" id="A0AAV2FD23"/>
<gene>
    <name evidence="2" type="ORF">LTRI10_LOCUS36280</name>
</gene>
<accession>A0AAV2FD23</accession>
<protein>
    <submittedName>
        <fullName evidence="2">Uncharacterized protein</fullName>
    </submittedName>
</protein>
<feature type="region of interest" description="Disordered" evidence="1">
    <location>
        <begin position="1"/>
        <end position="51"/>
    </location>
</feature>
<proteinExistence type="predicted"/>
<sequence>MQNQGDGKRWPNLDSTKVRAPDGEGDLAGDNEHLSSRVNRDDGRSSEATEIYVSSRKAKVRDVGQRLLILPELEVLVYVEVRVLSARAGRKKNNFGKERDGSQRDFGLGQGMGKWKPNF</sequence>
<reference evidence="2 3" key="1">
    <citation type="submission" date="2024-04" db="EMBL/GenBank/DDBJ databases">
        <authorList>
            <person name="Fracassetti M."/>
        </authorList>
    </citation>
    <scope>NUCLEOTIDE SEQUENCE [LARGE SCALE GENOMIC DNA]</scope>
</reference>
<dbReference type="Proteomes" id="UP001497516">
    <property type="component" value="Chromosome 6"/>
</dbReference>
<keyword evidence="3" id="KW-1185">Reference proteome</keyword>
<evidence type="ECO:0000256" key="1">
    <source>
        <dbReference type="SAM" id="MobiDB-lite"/>
    </source>
</evidence>
<feature type="region of interest" description="Disordered" evidence="1">
    <location>
        <begin position="93"/>
        <end position="119"/>
    </location>
</feature>